<dbReference type="RefSeq" id="WP_138774152.1">
    <property type="nucleotide sequence ID" value="NZ_VCQT01000046.1"/>
</dbReference>
<evidence type="ECO:0000313" key="4">
    <source>
        <dbReference type="Proteomes" id="UP000739180"/>
    </source>
</evidence>
<keyword evidence="3" id="KW-0378">Hydrolase</keyword>
<dbReference type="PANTHER" id="PTHR30383">
    <property type="entry name" value="THIOESTERASE 1/PROTEASE 1/LYSOPHOSPHOLIPASE L1"/>
    <property type="match status" value="1"/>
</dbReference>
<dbReference type="GO" id="GO:0016787">
    <property type="term" value="F:hydrolase activity"/>
    <property type="evidence" value="ECO:0007669"/>
    <property type="project" value="UniProtKB-KW"/>
</dbReference>
<dbReference type="CDD" id="cd01836">
    <property type="entry name" value="FeeA_FeeB_like"/>
    <property type="match status" value="1"/>
</dbReference>
<proteinExistence type="predicted"/>
<comment type="caution">
    <text evidence="3">The sequence shown here is derived from an EMBL/GenBank/DDBJ whole genome shotgun (WGS) entry which is preliminary data.</text>
</comment>
<dbReference type="Pfam" id="PF13472">
    <property type="entry name" value="Lipase_GDSL_2"/>
    <property type="match status" value="1"/>
</dbReference>
<protein>
    <submittedName>
        <fullName evidence="3">SGNH/GDSL hydrolase family protein</fullName>
    </submittedName>
</protein>
<evidence type="ECO:0000313" key="3">
    <source>
        <dbReference type="EMBL" id="TMW10543.1"/>
    </source>
</evidence>
<accession>A0ABY2XH02</accession>
<organism evidence="3 4">
    <name type="scientific">Alloalcanivorax gelatiniphagus</name>
    <dbReference type="NCBI Taxonomy" id="1194167"/>
    <lineage>
        <taxon>Bacteria</taxon>
        <taxon>Pseudomonadati</taxon>
        <taxon>Pseudomonadota</taxon>
        <taxon>Gammaproteobacteria</taxon>
        <taxon>Oceanospirillales</taxon>
        <taxon>Alcanivoracaceae</taxon>
        <taxon>Alloalcanivorax</taxon>
    </lineage>
</organism>
<evidence type="ECO:0000256" key="1">
    <source>
        <dbReference type="SAM" id="MobiDB-lite"/>
    </source>
</evidence>
<dbReference type="Gene3D" id="3.40.50.1110">
    <property type="entry name" value="SGNH hydrolase"/>
    <property type="match status" value="1"/>
</dbReference>
<dbReference type="Proteomes" id="UP000739180">
    <property type="component" value="Unassembled WGS sequence"/>
</dbReference>
<keyword evidence="4" id="KW-1185">Reference proteome</keyword>
<sequence>MRFWLALVLLAPLLFWQGRRARRNTPRLPEAGGADHGQAGTGPAPLRLLVVGESTAVGVGVGEHHQGLGGQLARVLQQRLHRPVSWRVDGVNGIRAGDLATRLAHRPAPGEDLVVVSLGVNDTTGLSSPSSYRRDLERLIATLRRERPKLPVVLLAVPPMQHFTALPRPLRDVLGLRAGQLDRAQRALAARLPDTHHLTYPVIANPAGLAEDGYHPGETGYAHMAEGVAPALTDLLTPPAARPPPTNDPMAVPPSRTAPPHSPARSR</sequence>
<dbReference type="PANTHER" id="PTHR30383:SF5">
    <property type="entry name" value="SGNH HYDROLASE-TYPE ESTERASE DOMAIN-CONTAINING PROTEIN"/>
    <property type="match status" value="1"/>
</dbReference>
<feature type="compositionally biased region" description="Pro residues" evidence="1">
    <location>
        <begin position="256"/>
        <end position="267"/>
    </location>
</feature>
<dbReference type="InterPro" id="IPR013830">
    <property type="entry name" value="SGNH_hydro"/>
</dbReference>
<gene>
    <name evidence="3" type="ORF">FGS76_18605</name>
</gene>
<feature type="domain" description="SGNH hydrolase-type esterase" evidence="2">
    <location>
        <begin position="50"/>
        <end position="222"/>
    </location>
</feature>
<dbReference type="InterPro" id="IPR051532">
    <property type="entry name" value="Ester_Hydrolysis_Enzymes"/>
</dbReference>
<dbReference type="InterPro" id="IPR036514">
    <property type="entry name" value="SGNH_hydro_sf"/>
</dbReference>
<dbReference type="SUPFAM" id="SSF52266">
    <property type="entry name" value="SGNH hydrolase"/>
    <property type="match status" value="1"/>
</dbReference>
<reference evidence="3 4" key="1">
    <citation type="submission" date="2019-05" db="EMBL/GenBank/DDBJ databases">
        <title>Genome of Alcanivorax gelatiniphagus, an oil degrading marine bacteria.</title>
        <authorList>
            <person name="Kwon K.K."/>
        </authorList>
    </citation>
    <scope>NUCLEOTIDE SEQUENCE [LARGE SCALE GENOMIC DNA]</scope>
    <source>
        <strain evidence="3 4">MEBiC 08158</strain>
    </source>
</reference>
<dbReference type="EMBL" id="VCQT01000046">
    <property type="protein sequence ID" value="TMW10543.1"/>
    <property type="molecule type" value="Genomic_DNA"/>
</dbReference>
<feature type="region of interest" description="Disordered" evidence="1">
    <location>
        <begin position="235"/>
        <end position="267"/>
    </location>
</feature>
<name>A0ABY2XH02_9GAMM</name>
<evidence type="ECO:0000259" key="2">
    <source>
        <dbReference type="Pfam" id="PF13472"/>
    </source>
</evidence>